<dbReference type="PROSITE" id="PS50995">
    <property type="entry name" value="HTH_MARR_2"/>
    <property type="match status" value="1"/>
</dbReference>
<dbReference type="GO" id="GO:0003700">
    <property type="term" value="F:DNA-binding transcription factor activity"/>
    <property type="evidence" value="ECO:0007669"/>
    <property type="project" value="InterPro"/>
</dbReference>
<dbReference type="AlphaFoldDB" id="A0A1J5RSV8"/>
<sequence length="249" mass="27683">MRTTFPRIPLGSGGSGRSIRRVRHPNQVAQTPAHQSASAMKTKTTNIKVFALGSAASPEKPPQLPPNLYDHELRLLPLDRPRKRGGRPERRVDRIIELCIYTRMSKKLDFSARQNCVCFNLRRVARVVTQFFDAEIRRHGMRSTQGALLSALHATGPSTMADLSEILAMERTTLLRNLRPLKRAGLVSIERGGHGGSVELSLTAKGRKQIEKLTPAWESAQRAAVQVLGEERWTALIADLDKVATALRN</sequence>
<gene>
    <name evidence="3" type="ORF">GALL_191430</name>
</gene>
<dbReference type="SUPFAM" id="SSF46785">
    <property type="entry name" value="Winged helix' DNA-binding domain"/>
    <property type="match status" value="1"/>
</dbReference>
<dbReference type="EMBL" id="MLJW01000114">
    <property type="protein sequence ID" value="OIQ98777.1"/>
    <property type="molecule type" value="Genomic_DNA"/>
</dbReference>
<protein>
    <submittedName>
        <fullName evidence="3">MarR family protein</fullName>
    </submittedName>
</protein>
<reference evidence="3" key="1">
    <citation type="submission" date="2016-10" db="EMBL/GenBank/DDBJ databases">
        <title>Sequence of Gallionella enrichment culture.</title>
        <authorList>
            <person name="Poehlein A."/>
            <person name="Muehling M."/>
            <person name="Daniel R."/>
        </authorList>
    </citation>
    <scope>NUCLEOTIDE SEQUENCE</scope>
</reference>
<evidence type="ECO:0000259" key="2">
    <source>
        <dbReference type="PROSITE" id="PS50995"/>
    </source>
</evidence>
<name>A0A1J5RSV8_9ZZZZ</name>
<dbReference type="InterPro" id="IPR036388">
    <property type="entry name" value="WH-like_DNA-bd_sf"/>
</dbReference>
<accession>A0A1J5RSV8</accession>
<dbReference type="InterPro" id="IPR000835">
    <property type="entry name" value="HTH_MarR-typ"/>
</dbReference>
<feature type="region of interest" description="Disordered" evidence="1">
    <location>
        <begin position="1"/>
        <end position="41"/>
    </location>
</feature>
<dbReference type="SMART" id="SM00347">
    <property type="entry name" value="HTH_MARR"/>
    <property type="match status" value="1"/>
</dbReference>
<dbReference type="GO" id="GO:0006950">
    <property type="term" value="P:response to stress"/>
    <property type="evidence" value="ECO:0007669"/>
    <property type="project" value="TreeGrafter"/>
</dbReference>
<dbReference type="PANTHER" id="PTHR33164">
    <property type="entry name" value="TRANSCRIPTIONAL REGULATOR, MARR FAMILY"/>
    <property type="match status" value="1"/>
</dbReference>
<dbReference type="InterPro" id="IPR039422">
    <property type="entry name" value="MarR/SlyA-like"/>
</dbReference>
<evidence type="ECO:0000313" key="3">
    <source>
        <dbReference type="EMBL" id="OIQ98777.1"/>
    </source>
</evidence>
<feature type="domain" description="HTH marR-type" evidence="2">
    <location>
        <begin position="114"/>
        <end position="245"/>
    </location>
</feature>
<dbReference type="Gene3D" id="1.10.10.10">
    <property type="entry name" value="Winged helix-like DNA-binding domain superfamily/Winged helix DNA-binding domain"/>
    <property type="match status" value="1"/>
</dbReference>
<feature type="compositionally biased region" description="Polar residues" evidence="1">
    <location>
        <begin position="27"/>
        <end position="41"/>
    </location>
</feature>
<dbReference type="InterPro" id="IPR036390">
    <property type="entry name" value="WH_DNA-bd_sf"/>
</dbReference>
<dbReference type="PANTHER" id="PTHR33164:SF105">
    <property type="entry name" value="TRANSCRIPTIONAL REPRESSOR PROTEIN-RELATED"/>
    <property type="match status" value="1"/>
</dbReference>
<dbReference type="Pfam" id="PF12840">
    <property type="entry name" value="HTH_20"/>
    <property type="match status" value="1"/>
</dbReference>
<evidence type="ECO:0000256" key="1">
    <source>
        <dbReference type="SAM" id="MobiDB-lite"/>
    </source>
</evidence>
<proteinExistence type="predicted"/>
<organism evidence="3">
    <name type="scientific">mine drainage metagenome</name>
    <dbReference type="NCBI Taxonomy" id="410659"/>
    <lineage>
        <taxon>unclassified sequences</taxon>
        <taxon>metagenomes</taxon>
        <taxon>ecological metagenomes</taxon>
    </lineage>
</organism>
<comment type="caution">
    <text evidence="3">The sequence shown here is derived from an EMBL/GenBank/DDBJ whole genome shotgun (WGS) entry which is preliminary data.</text>
</comment>